<dbReference type="Gene3D" id="3.40.640.10">
    <property type="entry name" value="Type I PLP-dependent aspartate aminotransferase-like (Major domain)"/>
    <property type="match status" value="1"/>
</dbReference>
<evidence type="ECO:0000256" key="2">
    <source>
        <dbReference type="ARBA" id="ARBA00022898"/>
    </source>
</evidence>
<dbReference type="InterPro" id="IPR054542">
    <property type="entry name" value="Cys_met_metab_PP"/>
</dbReference>
<comment type="similarity">
    <text evidence="3">Belongs to the trans-sulfuration enzymes family.</text>
</comment>
<evidence type="ECO:0000256" key="1">
    <source>
        <dbReference type="ARBA" id="ARBA00001933"/>
    </source>
</evidence>
<evidence type="ECO:0000313" key="5">
    <source>
        <dbReference type="Proteomes" id="UP001174932"/>
    </source>
</evidence>
<comment type="caution">
    <text evidence="4">The sequence shown here is derived from an EMBL/GenBank/DDBJ whole genome shotgun (WGS) entry which is preliminary data.</text>
</comment>
<protein>
    <submittedName>
        <fullName evidence="4">Aminotransferase class I/II-fold pyridoxal phosphate-dependent enzyme</fullName>
    </submittedName>
</protein>
<dbReference type="InterPro" id="IPR000277">
    <property type="entry name" value="Cys/Met-Metab_PyrdxlP-dep_enz"/>
</dbReference>
<dbReference type="EMBL" id="JAUOZU010000007">
    <property type="protein sequence ID" value="MDO6964328.1"/>
    <property type="molecule type" value="Genomic_DNA"/>
</dbReference>
<dbReference type="InterPro" id="IPR015424">
    <property type="entry name" value="PyrdxlP-dep_Trfase"/>
</dbReference>
<comment type="cofactor">
    <cofactor evidence="1 3">
        <name>pyridoxal 5'-phosphate</name>
        <dbReference type="ChEBI" id="CHEBI:597326"/>
    </cofactor>
</comment>
<dbReference type="InterPro" id="IPR015421">
    <property type="entry name" value="PyrdxlP-dep_Trfase_major"/>
</dbReference>
<keyword evidence="5" id="KW-1185">Reference proteome</keyword>
<keyword evidence="2 3" id="KW-0663">Pyridoxal phosphate</keyword>
<dbReference type="InterPro" id="IPR015422">
    <property type="entry name" value="PyrdxlP-dep_Trfase_small"/>
</dbReference>
<sequence length="420" mass="45044">MSGDGPDKGSTGVVANRNAGWRPETQAVDAGLVIDPLTRSIAPNLSFSVNNVVVPGEGAFSAAGVDDLADLPYLYARWTNPTVRQLEQRVAALEQTEEALASATGMAAAAGVFFTFLKAGDHLIVSDVCYAGVAELTRSILPDYGIEVSVVNMSRIDAVEKAIRPNTRLIHCESPCNPLMRLTDIAAVSALARSRSILVSVDSTFATPVATRPASLGADLVIHSLTKFMNGHGDALGGIVCGSKALIARIRARTGVYFGAALSAHSAWLIMRGIDTLYPRMRMVSDSALKVARFLESHPKVGRVIYPGLESHPQRDLAARQMEISGGMISFQVKERAKDHAMAMANNLKVVHYAFSLGHQRSLVVLLDTDEMIASTFRLTGEDLDDYRAWAGDGTFRLSIGLEHVDDLIADLDQALNSVA</sequence>
<reference evidence="4" key="2">
    <citation type="submission" date="2023-07" db="EMBL/GenBank/DDBJ databases">
        <authorList>
            <person name="Shen H."/>
        </authorList>
    </citation>
    <scope>NUCLEOTIDE SEQUENCE</scope>
    <source>
        <strain evidence="4">TNR-22</strain>
    </source>
</reference>
<dbReference type="PANTHER" id="PTHR11808:SF80">
    <property type="entry name" value="CYSTATHIONINE GAMMA-LYASE"/>
    <property type="match status" value="1"/>
</dbReference>
<dbReference type="Proteomes" id="UP001174932">
    <property type="component" value="Unassembled WGS sequence"/>
</dbReference>
<proteinExistence type="inferred from homology"/>
<evidence type="ECO:0000256" key="3">
    <source>
        <dbReference type="RuleBase" id="RU362118"/>
    </source>
</evidence>
<name>A0ABT8YLW0_9HYPH</name>
<organism evidence="4 5">
    <name type="scientific">Rhizobium alvei</name>
    <dbReference type="NCBI Taxonomy" id="1132659"/>
    <lineage>
        <taxon>Bacteria</taxon>
        <taxon>Pseudomonadati</taxon>
        <taxon>Pseudomonadota</taxon>
        <taxon>Alphaproteobacteria</taxon>
        <taxon>Hyphomicrobiales</taxon>
        <taxon>Rhizobiaceae</taxon>
        <taxon>Rhizobium/Agrobacterium group</taxon>
        <taxon>Rhizobium</taxon>
    </lineage>
</organism>
<dbReference type="RefSeq" id="WP_304376249.1">
    <property type="nucleotide sequence ID" value="NZ_JAUOZU010000007.1"/>
</dbReference>
<reference evidence="4" key="1">
    <citation type="journal article" date="2015" name="Int. J. Syst. Evol. Microbiol.">
        <title>Rhizobium alvei sp. nov., isolated from a freshwater river.</title>
        <authorList>
            <person name="Sheu S.Y."/>
            <person name="Huang H.W."/>
            <person name="Young C.C."/>
            <person name="Chen W.M."/>
        </authorList>
    </citation>
    <scope>NUCLEOTIDE SEQUENCE</scope>
    <source>
        <strain evidence="4">TNR-22</strain>
    </source>
</reference>
<keyword evidence="4" id="KW-0032">Aminotransferase</keyword>
<dbReference type="PROSITE" id="PS00868">
    <property type="entry name" value="CYS_MET_METAB_PP"/>
    <property type="match status" value="1"/>
</dbReference>
<dbReference type="Pfam" id="PF01053">
    <property type="entry name" value="Cys_Met_Meta_PP"/>
    <property type="match status" value="1"/>
</dbReference>
<gene>
    <name evidence="4" type="ORF">Q4481_10190</name>
</gene>
<evidence type="ECO:0000313" key="4">
    <source>
        <dbReference type="EMBL" id="MDO6964328.1"/>
    </source>
</evidence>
<keyword evidence="4" id="KW-0808">Transferase</keyword>
<dbReference type="SUPFAM" id="SSF53383">
    <property type="entry name" value="PLP-dependent transferases"/>
    <property type="match status" value="1"/>
</dbReference>
<dbReference type="PIRSF" id="PIRSF001434">
    <property type="entry name" value="CGS"/>
    <property type="match status" value="1"/>
</dbReference>
<dbReference type="PANTHER" id="PTHR11808">
    <property type="entry name" value="TRANS-SULFURATION ENZYME FAMILY MEMBER"/>
    <property type="match status" value="1"/>
</dbReference>
<accession>A0ABT8YLW0</accession>
<dbReference type="GO" id="GO:0008483">
    <property type="term" value="F:transaminase activity"/>
    <property type="evidence" value="ECO:0007669"/>
    <property type="project" value="UniProtKB-KW"/>
</dbReference>
<dbReference type="Gene3D" id="3.90.1150.10">
    <property type="entry name" value="Aspartate Aminotransferase, domain 1"/>
    <property type="match status" value="1"/>
</dbReference>